<dbReference type="AlphaFoldDB" id="A0A285RXA7"/>
<keyword evidence="3" id="KW-1185">Reference proteome</keyword>
<organism evidence="2 3">
    <name type="scientific">Stappia indica</name>
    <dbReference type="NCBI Taxonomy" id="538381"/>
    <lineage>
        <taxon>Bacteria</taxon>
        <taxon>Pseudomonadati</taxon>
        <taxon>Pseudomonadota</taxon>
        <taxon>Alphaproteobacteria</taxon>
        <taxon>Hyphomicrobiales</taxon>
        <taxon>Stappiaceae</taxon>
        <taxon>Stappia</taxon>
    </lineage>
</organism>
<proteinExistence type="predicted"/>
<reference evidence="2 3" key="1">
    <citation type="submission" date="2017-08" db="EMBL/GenBank/DDBJ databases">
        <authorList>
            <person name="de Groot N.N."/>
        </authorList>
    </citation>
    <scope>NUCLEOTIDE SEQUENCE [LARGE SCALE GENOMIC DNA]</scope>
    <source>
        <strain evidence="2 3">USBA 352</strain>
    </source>
</reference>
<evidence type="ECO:0000256" key="1">
    <source>
        <dbReference type="SAM" id="MobiDB-lite"/>
    </source>
</evidence>
<evidence type="ECO:0000313" key="2">
    <source>
        <dbReference type="EMBL" id="SOB99132.1"/>
    </source>
</evidence>
<sequence length="340" mass="37453">MAGENRLLESAFDRDPPDVWLTSAWGFDPHLWGFLGFTEESDRVWFLKQAGENPIVAIYVSDNTKAPEKQRGRLVGILRLGSRLGLNSDFMPADLHGVSPNPDSVGRWTHAIETLQAWKVLPGHEPLITELAPLTLGPSKGKGNNRKMIGRRGRRMEPDEARKLLDLPMVEVPVYRGRQTEDTEPAPLAVKLTTSRAVSRSTSPYTVDEEDGPKHLYILRLVGDLAHFLGRPAVDLDGLMIAKVGYSRAPSLRCTAFNRAMPACAFRWEVWRTEPGDPPHPDWKTAQAGEDAMKQRLAELEATSLGGEFFLASEASLLAAWSAGEAAARAADPKSSRADP</sequence>
<dbReference type="OrthoDB" id="7874519at2"/>
<feature type="compositionally biased region" description="Basic residues" evidence="1">
    <location>
        <begin position="143"/>
        <end position="154"/>
    </location>
</feature>
<protein>
    <submittedName>
        <fullName evidence="2">Uncharacterized protein</fullName>
    </submittedName>
</protein>
<gene>
    <name evidence="2" type="ORF">SAMN05421512_10351</name>
</gene>
<dbReference type="RefSeq" id="WP_141402562.1">
    <property type="nucleotide sequence ID" value="NZ_OBML01000003.1"/>
</dbReference>
<dbReference type="EMBL" id="OBML01000003">
    <property type="protein sequence ID" value="SOB99132.1"/>
    <property type="molecule type" value="Genomic_DNA"/>
</dbReference>
<evidence type="ECO:0000313" key="3">
    <source>
        <dbReference type="Proteomes" id="UP000219331"/>
    </source>
</evidence>
<feature type="region of interest" description="Disordered" evidence="1">
    <location>
        <begin position="134"/>
        <end position="155"/>
    </location>
</feature>
<accession>A0A285RXA7</accession>
<dbReference type="Proteomes" id="UP000219331">
    <property type="component" value="Unassembled WGS sequence"/>
</dbReference>
<name>A0A285RXA7_9HYPH</name>